<sequence>MARTKRTPLGEYLLPTRGRSPQGSEAGLPSSPPPPSPSRPVVGLLSPRSTPDKTKHDAFSPPRPGDHAEDGQSGLWPPGLPRRFSTMASCTSSPLELRRAQAERGITDQAAFAARRERGPAVYLPPG</sequence>
<organism evidence="2 3">
    <name type="scientific">Lithospermum erythrorhizon</name>
    <name type="common">Purple gromwell</name>
    <name type="synonym">Lithospermum officinale var. erythrorhizon</name>
    <dbReference type="NCBI Taxonomy" id="34254"/>
    <lineage>
        <taxon>Eukaryota</taxon>
        <taxon>Viridiplantae</taxon>
        <taxon>Streptophyta</taxon>
        <taxon>Embryophyta</taxon>
        <taxon>Tracheophyta</taxon>
        <taxon>Spermatophyta</taxon>
        <taxon>Magnoliopsida</taxon>
        <taxon>eudicotyledons</taxon>
        <taxon>Gunneridae</taxon>
        <taxon>Pentapetalae</taxon>
        <taxon>asterids</taxon>
        <taxon>lamiids</taxon>
        <taxon>Boraginales</taxon>
        <taxon>Boraginaceae</taxon>
        <taxon>Boraginoideae</taxon>
        <taxon>Lithospermeae</taxon>
        <taxon>Lithospermum</taxon>
    </lineage>
</organism>
<gene>
    <name evidence="2" type="ORF">LIER_30704</name>
</gene>
<feature type="compositionally biased region" description="Basic and acidic residues" evidence="1">
    <location>
        <begin position="50"/>
        <end position="70"/>
    </location>
</feature>
<dbReference type="Proteomes" id="UP001454036">
    <property type="component" value="Unassembled WGS sequence"/>
</dbReference>
<evidence type="ECO:0000313" key="3">
    <source>
        <dbReference type="Proteomes" id="UP001454036"/>
    </source>
</evidence>
<keyword evidence="3" id="KW-1185">Reference proteome</keyword>
<dbReference type="EMBL" id="BAABME010011111">
    <property type="protein sequence ID" value="GAA0183255.1"/>
    <property type="molecule type" value="Genomic_DNA"/>
</dbReference>
<reference evidence="2 3" key="1">
    <citation type="submission" date="2024-01" db="EMBL/GenBank/DDBJ databases">
        <title>The complete chloroplast genome sequence of Lithospermum erythrorhizon: insights into the phylogenetic relationship among Boraginaceae species and the maternal lineages of purple gromwells.</title>
        <authorList>
            <person name="Okada T."/>
            <person name="Watanabe K."/>
        </authorList>
    </citation>
    <scope>NUCLEOTIDE SEQUENCE [LARGE SCALE GENOMIC DNA]</scope>
</reference>
<protein>
    <submittedName>
        <fullName evidence="2">Uncharacterized protein</fullName>
    </submittedName>
</protein>
<proteinExistence type="predicted"/>
<feature type="region of interest" description="Disordered" evidence="1">
    <location>
        <begin position="1"/>
        <end position="83"/>
    </location>
</feature>
<dbReference type="AlphaFoldDB" id="A0AAV3RRS6"/>
<name>A0AAV3RRS6_LITER</name>
<evidence type="ECO:0000313" key="2">
    <source>
        <dbReference type="EMBL" id="GAA0183255.1"/>
    </source>
</evidence>
<accession>A0AAV3RRS6</accession>
<comment type="caution">
    <text evidence="2">The sequence shown here is derived from an EMBL/GenBank/DDBJ whole genome shotgun (WGS) entry which is preliminary data.</text>
</comment>
<evidence type="ECO:0000256" key="1">
    <source>
        <dbReference type="SAM" id="MobiDB-lite"/>
    </source>
</evidence>